<feature type="transmembrane region" description="Helical" evidence="5">
    <location>
        <begin position="198"/>
        <end position="216"/>
    </location>
</feature>
<dbReference type="Gene3D" id="1.20.1740.10">
    <property type="entry name" value="Amino acid/polyamine transporter I"/>
    <property type="match status" value="1"/>
</dbReference>
<dbReference type="Pfam" id="PF13520">
    <property type="entry name" value="AA_permease_2"/>
    <property type="match status" value="1"/>
</dbReference>
<keyword evidence="3 5" id="KW-1133">Transmembrane helix</keyword>
<keyword evidence="2 5" id="KW-0812">Transmembrane</keyword>
<feature type="transmembrane region" description="Helical" evidence="5">
    <location>
        <begin position="279"/>
        <end position="304"/>
    </location>
</feature>
<feature type="transmembrane region" description="Helical" evidence="5">
    <location>
        <begin position="126"/>
        <end position="151"/>
    </location>
</feature>
<dbReference type="EMBL" id="CP019454">
    <property type="protein sequence ID" value="AUW95255.1"/>
    <property type="molecule type" value="Genomic_DNA"/>
</dbReference>
<feature type="transmembrane region" description="Helical" evidence="5">
    <location>
        <begin position="87"/>
        <end position="106"/>
    </location>
</feature>
<evidence type="ECO:0000256" key="5">
    <source>
        <dbReference type="SAM" id="Phobius"/>
    </source>
</evidence>
<protein>
    <submittedName>
        <fullName evidence="6">Aspartate:proton symporter</fullName>
    </submittedName>
</protein>
<evidence type="ECO:0000313" key="6">
    <source>
        <dbReference type="EMBL" id="AUW95255.1"/>
    </source>
</evidence>
<comment type="subcellular location">
    <subcellularLocation>
        <location evidence="1">Membrane</location>
        <topology evidence="1">Multi-pass membrane protein</topology>
    </subcellularLocation>
</comment>
<feature type="transmembrane region" description="Helical" evidence="5">
    <location>
        <begin position="435"/>
        <end position="454"/>
    </location>
</feature>
<name>A0ABM6RV10_9FIRM</name>
<gene>
    <name evidence="6" type="ORF">BXT84_15895</name>
</gene>
<proteinExistence type="predicted"/>
<evidence type="ECO:0000256" key="3">
    <source>
        <dbReference type="ARBA" id="ARBA00022989"/>
    </source>
</evidence>
<feature type="transmembrane region" description="Helical" evidence="5">
    <location>
        <begin position="237"/>
        <end position="259"/>
    </location>
</feature>
<dbReference type="PANTHER" id="PTHR47547:SF1">
    <property type="entry name" value="ASPARTATE-PROTON SYMPORTER"/>
    <property type="match status" value="1"/>
</dbReference>
<feature type="transmembrane region" description="Helical" evidence="5">
    <location>
        <begin position="466"/>
        <end position="487"/>
    </location>
</feature>
<accession>A0ABM6RV10</accession>
<feature type="transmembrane region" description="Helical" evidence="5">
    <location>
        <begin position="46"/>
        <end position="66"/>
    </location>
</feature>
<organism evidence="6 7">
    <name type="scientific">Sulfobacillus thermotolerans</name>
    <dbReference type="NCBI Taxonomy" id="338644"/>
    <lineage>
        <taxon>Bacteria</taxon>
        <taxon>Bacillati</taxon>
        <taxon>Bacillota</taxon>
        <taxon>Clostridia</taxon>
        <taxon>Eubacteriales</taxon>
        <taxon>Clostridiales Family XVII. Incertae Sedis</taxon>
        <taxon>Sulfobacillus</taxon>
    </lineage>
</organism>
<feature type="transmembrane region" description="Helical" evidence="5">
    <location>
        <begin position="342"/>
        <end position="362"/>
    </location>
</feature>
<feature type="transmembrane region" description="Helical" evidence="5">
    <location>
        <begin position="499"/>
        <end position="516"/>
    </location>
</feature>
<feature type="transmembrane region" description="Helical" evidence="5">
    <location>
        <begin position="403"/>
        <end position="423"/>
    </location>
</feature>
<feature type="transmembrane region" description="Helical" evidence="5">
    <location>
        <begin position="163"/>
        <end position="186"/>
    </location>
</feature>
<feature type="transmembrane region" description="Helical" evidence="5">
    <location>
        <begin position="368"/>
        <end position="391"/>
    </location>
</feature>
<evidence type="ECO:0000256" key="1">
    <source>
        <dbReference type="ARBA" id="ARBA00004141"/>
    </source>
</evidence>
<reference evidence="6 7" key="1">
    <citation type="journal article" date="2019" name="Sci. Rep.">
        <title>Sulfobacillus thermotolerans: new insights into resistance and metabolic capacities of acidophilic chemolithotrophs.</title>
        <authorList>
            <person name="Panyushkina A.E."/>
            <person name="Babenko V.V."/>
            <person name="Nikitina A.S."/>
            <person name="Selezneva O.V."/>
            <person name="Tsaplina I.A."/>
            <person name="Letarova M.A."/>
            <person name="Kostryukova E.S."/>
            <person name="Letarov A.V."/>
        </authorList>
    </citation>
    <scope>NUCLEOTIDE SEQUENCE [LARGE SCALE GENOMIC DNA]</scope>
    <source>
        <strain evidence="6 7">Kr1</strain>
    </source>
</reference>
<dbReference type="Proteomes" id="UP000325292">
    <property type="component" value="Chromosome"/>
</dbReference>
<keyword evidence="7" id="KW-1185">Reference proteome</keyword>
<dbReference type="InterPro" id="IPR052962">
    <property type="entry name" value="AA_Transporter_AGT"/>
</dbReference>
<keyword evidence="4 5" id="KW-0472">Membrane</keyword>
<dbReference type="PIRSF" id="PIRSF006060">
    <property type="entry name" value="AA_transporter"/>
    <property type="match status" value="1"/>
</dbReference>
<dbReference type="PANTHER" id="PTHR47547">
    <property type="match status" value="1"/>
</dbReference>
<dbReference type="InterPro" id="IPR002293">
    <property type="entry name" value="AA/rel_permease1"/>
</dbReference>
<evidence type="ECO:0000256" key="2">
    <source>
        <dbReference type="ARBA" id="ARBA00022692"/>
    </source>
</evidence>
<evidence type="ECO:0000313" key="7">
    <source>
        <dbReference type="Proteomes" id="UP000325292"/>
    </source>
</evidence>
<evidence type="ECO:0000256" key="4">
    <source>
        <dbReference type="ARBA" id="ARBA00023136"/>
    </source>
</evidence>
<feature type="transmembrane region" description="Helical" evidence="5">
    <location>
        <begin position="12"/>
        <end position="40"/>
    </location>
</feature>
<sequence length="543" mass="57965">MINLERGLKRELSFLDLTMSSLGAIIGSGWLFAAFTAAYLAGPSSIFSWIIGGVIVLFIGLVYAELGSMIPESGGIARYTQYSHGHLTSFIVGWAAVIAYASVPAVEAEATVQYMSHFFPGLYVKSTLTTSGLIFAALLIVAFFTVNYFGIKVFARINTPLTIWKFLMPTLTVIVLAIVGLHGVNFSHIGGFMPMKSSGMLGAVASAGIVFSYLGFRQAVDLAGEAKNPQRDVPRALIVSIVIGIILYTLLQVVFIGALPTSVLGKGWAAIASNAQIAGAPFAQLAIFAGLSWLSTLLFIDAFLSPAGTGSIYLASTTRVLDALGRNGYMPKGLAKINPKTGIPSIALVVAAIISLIFLAPFPAWQSLVAIVSGATVFTYMVGPISAAVFRRTMPNVPRPIRLGGLSWIAPLAFIGASLIIYWDGWVADEKLLGIILIGVVLYLIISAIVPQTIAKPSAQSFKSSVWMVFYLLFMLAMSYYGSGVFGAPANHGKGFIPYPWDLVVIAVVSLLFYYWGVSSGYRSKAADEVLEALEETRETGAL</sequence>